<organism evidence="1 2">
    <name type="scientific">Nephila pilipes</name>
    <name type="common">Giant wood spider</name>
    <name type="synonym">Nephila maculata</name>
    <dbReference type="NCBI Taxonomy" id="299642"/>
    <lineage>
        <taxon>Eukaryota</taxon>
        <taxon>Metazoa</taxon>
        <taxon>Ecdysozoa</taxon>
        <taxon>Arthropoda</taxon>
        <taxon>Chelicerata</taxon>
        <taxon>Arachnida</taxon>
        <taxon>Araneae</taxon>
        <taxon>Araneomorphae</taxon>
        <taxon>Entelegynae</taxon>
        <taxon>Araneoidea</taxon>
        <taxon>Nephilidae</taxon>
        <taxon>Nephila</taxon>
    </lineage>
</organism>
<reference evidence="1" key="1">
    <citation type="submission" date="2020-08" db="EMBL/GenBank/DDBJ databases">
        <title>Multicomponent nature underlies the extraordinary mechanical properties of spider dragline silk.</title>
        <authorList>
            <person name="Kono N."/>
            <person name="Nakamura H."/>
            <person name="Mori M."/>
            <person name="Yoshida Y."/>
            <person name="Ohtoshi R."/>
            <person name="Malay A.D."/>
            <person name="Moran D.A.P."/>
            <person name="Tomita M."/>
            <person name="Numata K."/>
            <person name="Arakawa K."/>
        </authorList>
    </citation>
    <scope>NUCLEOTIDE SEQUENCE</scope>
</reference>
<proteinExistence type="predicted"/>
<name>A0A8X6R0J5_NEPPI</name>
<gene>
    <name evidence="1" type="ORF">NPIL_310621</name>
</gene>
<protein>
    <submittedName>
        <fullName evidence="1">Uncharacterized protein</fullName>
    </submittedName>
</protein>
<dbReference type="EMBL" id="BMAW01087058">
    <property type="protein sequence ID" value="GFU49824.1"/>
    <property type="molecule type" value="Genomic_DNA"/>
</dbReference>
<evidence type="ECO:0000313" key="1">
    <source>
        <dbReference type="EMBL" id="GFU49824.1"/>
    </source>
</evidence>
<dbReference type="Proteomes" id="UP000887013">
    <property type="component" value="Unassembled WGS sequence"/>
</dbReference>
<dbReference type="AlphaFoldDB" id="A0A8X6R0J5"/>
<keyword evidence="2" id="KW-1185">Reference proteome</keyword>
<comment type="caution">
    <text evidence="1">The sequence shown here is derived from an EMBL/GenBank/DDBJ whole genome shotgun (WGS) entry which is preliminary data.</text>
</comment>
<sequence length="117" mass="13269">MFREFLKIGVPSPAPDALVPHPGGRRDFVRVPQMPSVPRILLKNTNFAEANGGGRYPRIVADFTVQRRGHRIRDGAKLLNQGLRKSKITRHLKNGIVKRESKKQTIAKKFNEMSLKD</sequence>
<accession>A0A8X6R0J5</accession>
<evidence type="ECO:0000313" key="2">
    <source>
        <dbReference type="Proteomes" id="UP000887013"/>
    </source>
</evidence>